<evidence type="ECO:0000256" key="1">
    <source>
        <dbReference type="SAM" id="MobiDB-lite"/>
    </source>
</evidence>
<dbReference type="AlphaFoldDB" id="A0A1Y2HXL6"/>
<protein>
    <submittedName>
        <fullName evidence="2">Uncharacterized protein</fullName>
    </submittedName>
</protein>
<name>A0A1Y2HXL6_9FUNG</name>
<dbReference type="EMBL" id="MCFL01000008">
    <property type="protein sequence ID" value="ORZ38481.1"/>
    <property type="molecule type" value="Genomic_DNA"/>
</dbReference>
<reference evidence="2 3" key="1">
    <citation type="submission" date="2016-07" db="EMBL/GenBank/DDBJ databases">
        <title>Pervasive Adenine N6-methylation of Active Genes in Fungi.</title>
        <authorList>
            <consortium name="DOE Joint Genome Institute"/>
            <person name="Mondo S.J."/>
            <person name="Dannebaum R.O."/>
            <person name="Kuo R.C."/>
            <person name="Labutti K."/>
            <person name="Haridas S."/>
            <person name="Kuo A."/>
            <person name="Salamov A."/>
            <person name="Ahrendt S.R."/>
            <person name="Lipzen A."/>
            <person name="Sullivan W."/>
            <person name="Andreopoulos W.B."/>
            <person name="Clum A."/>
            <person name="Lindquist E."/>
            <person name="Daum C."/>
            <person name="Ramamoorthy G.K."/>
            <person name="Gryganskyi A."/>
            <person name="Culley D."/>
            <person name="Magnuson J.K."/>
            <person name="James T.Y."/>
            <person name="O'Malley M.A."/>
            <person name="Stajich J.E."/>
            <person name="Spatafora J.W."/>
            <person name="Visel A."/>
            <person name="Grigoriev I.V."/>
        </authorList>
    </citation>
    <scope>NUCLEOTIDE SEQUENCE [LARGE SCALE GENOMIC DNA]</scope>
    <source>
        <strain evidence="2 3">PL171</strain>
    </source>
</reference>
<accession>A0A1Y2HXL6</accession>
<evidence type="ECO:0000313" key="2">
    <source>
        <dbReference type="EMBL" id="ORZ38481.1"/>
    </source>
</evidence>
<dbReference type="OrthoDB" id="200187at2759"/>
<comment type="caution">
    <text evidence="2">The sequence shown here is derived from an EMBL/GenBank/DDBJ whole genome shotgun (WGS) entry which is preliminary data.</text>
</comment>
<gene>
    <name evidence="2" type="ORF">BCR44DRAFT_1294235</name>
</gene>
<organism evidence="2 3">
    <name type="scientific">Catenaria anguillulae PL171</name>
    <dbReference type="NCBI Taxonomy" id="765915"/>
    <lineage>
        <taxon>Eukaryota</taxon>
        <taxon>Fungi</taxon>
        <taxon>Fungi incertae sedis</taxon>
        <taxon>Blastocladiomycota</taxon>
        <taxon>Blastocladiomycetes</taxon>
        <taxon>Blastocladiales</taxon>
        <taxon>Catenariaceae</taxon>
        <taxon>Catenaria</taxon>
    </lineage>
</organism>
<proteinExistence type="predicted"/>
<dbReference type="Proteomes" id="UP000193411">
    <property type="component" value="Unassembled WGS sequence"/>
</dbReference>
<evidence type="ECO:0000313" key="3">
    <source>
        <dbReference type="Proteomes" id="UP000193411"/>
    </source>
</evidence>
<keyword evidence="3" id="KW-1185">Reference proteome</keyword>
<feature type="region of interest" description="Disordered" evidence="1">
    <location>
        <begin position="88"/>
        <end position="120"/>
    </location>
</feature>
<sequence>MGADCCSGPSPRPARDPLALSDADAVAHLTAADRKKLDQVATYLANTKRSQVKLRQGIFNGSRVSYFRGKHAVTALQQPTAHALLLTPPPPQEDHVSDDEDGHPHNIHHHHKDSDAHCGHEPTVDEKIQYTLDTMVLLGMLVLVDKPQPKSKHLELTALQQFDPAEYLVLAHVPTSATHLLASVGSCSWCLPASCFPCGQSRSGKASCTFLCIARVDWRALCFGHHSLDCVPWVDGGWQTRMVVPKLVCRCRHFGEFCACVGVGGAGGGQGKGQVGLSIVIVVIVV</sequence>